<evidence type="ECO:0000313" key="4">
    <source>
        <dbReference type="Proteomes" id="UP001201873"/>
    </source>
</evidence>
<feature type="compositionally biased region" description="Gly residues" evidence="1">
    <location>
        <begin position="205"/>
        <end position="227"/>
    </location>
</feature>
<dbReference type="Proteomes" id="UP001201873">
    <property type="component" value="Unassembled WGS sequence"/>
</dbReference>
<dbReference type="InterPro" id="IPR005031">
    <property type="entry name" value="COQ10_START"/>
</dbReference>
<dbReference type="RefSeq" id="WP_248823493.1">
    <property type="nucleotide sequence ID" value="NZ_JALKFT010000003.1"/>
</dbReference>
<evidence type="ECO:0000313" key="3">
    <source>
        <dbReference type="EMBL" id="MCK9874957.1"/>
    </source>
</evidence>
<dbReference type="PANTHER" id="PTHR33824:SF7">
    <property type="entry name" value="POLYKETIDE CYCLASE_DEHYDRASE AND LIPID TRANSPORT SUPERFAMILY PROTEIN"/>
    <property type="match status" value="1"/>
</dbReference>
<dbReference type="Gene3D" id="3.30.530.20">
    <property type="match status" value="1"/>
</dbReference>
<dbReference type="CDD" id="cd07817">
    <property type="entry name" value="SRPBCC_8"/>
    <property type="match status" value="1"/>
</dbReference>
<dbReference type="InterPro" id="IPR047137">
    <property type="entry name" value="ORF3"/>
</dbReference>
<dbReference type="EMBL" id="JALKFT010000003">
    <property type="protein sequence ID" value="MCK9874957.1"/>
    <property type="molecule type" value="Genomic_DNA"/>
</dbReference>
<accession>A0ABT0JTS9</accession>
<sequence>MASTVQETIEVHVPIRTAYNQWTQFESFPNFMEGVESIAQLDDTHTHWKIKVAGQEREFDATITEQLPDERVAWKSTGGTDHAGVVTFHRLTDDDTRVTVQLDWQPDGLAEKAGALLGADDRRVKADLRKFKSFIEHRGSETGAWRGDVARPDAAGGAGAADGYEAGAAGRRYTDRAGDPSSGDAVGGSGYADPTGAPDYDRPAGGSGAGYGSPAGGSGYGSTGSAGGTDYREPGPTGQAGPRTPGSAAGGW</sequence>
<evidence type="ECO:0000256" key="1">
    <source>
        <dbReference type="SAM" id="MobiDB-lite"/>
    </source>
</evidence>
<dbReference type="SUPFAM" id="SSF55961">
    <property type="entry name" value="Bet v1-like"/>
    <property type="match status" value="1"/>
</dbReference>
<organism evidence="3 4">
    <name type="scientific">Frankia umida</name>
    <dbReference type="NCBI Taxonomy" id="573489"/>
    <lineage>
        <taxon>Bacteria</taxon>
        <taxon>Bacillati</taxon>
        <taxon>Actinomycetota</taxon>
        <taxon>Actinomycetes</taxon>
        <taxon>Frankiales</taxon>
        <taxon>Frankiaceae</taxon>
        <taxon>Frankia</taxon>
    </lineage>
</organism>
<protein>
    <submittedName>
        <fullName evidence="3">SRPBCC family protein</fullName>
    </submittedName>
</protein>
<feature type="compositionally biased region" description="Low complexity" evidence="1">
    <location>
        <begin position="161"/>
        <end position="171"/>
    </location>
</feature>
<reference evidence="3 4" key="1">
    <citation type="submission" date="2022-04" db="EMBL/GenBank/DDBJ databases">
        <title>Genome diversity in the genus Frankia.</title>
        <authorList>
            <person name="Carlos-Shanley C."/>
            <person name="Hahn D."/>
        </authorList>
    </citation>
    <scope>NUCLEOTIDE SEQUENCE [LARGE SCALE GENOMIC DNA]</scope>
    <source>
        <strain evidence="3 4">Ag45/Mut15</strain>
    </source>
</reference>
<proteinExistence type="predicted"/>
<feature type="region of interest" description="Disordered" evidence="1">
    <location>
        <begin position="144"/>
        <end position="252"/>
    </location>
</feature>
<name>A0ABT0JTS9_9ACTN</name>
<gene>
    <name evidence="3" type="ORF">MXD59_04025</name>
</gene>
<feature type="domain" description="Coenzyme Q-binding protein COQ10 START" evidence="2">
    <location>
        <begin position="11"/>
        <end position="129"/>
    </location>
</feature>
<evidence type="ECO:0000259" key="2">
    <source>
        <dbReference type="Pfam" id="PF03364"/>
    </source>
</evidence>
<keyword evidence="4" id="KW-1185">Reference proteome</keyword>
<comment type="caution">
    <text evidence="3">The sequence shown here is derived from an EMBL/GenBank/DDBJ whole genome shotgun (WGS) entry which is preliminary data.</text>
</comment>
<dbReference type="InterPro" id="IPR023393">
    <property type="entry name" value="START-like_dom_sf"/>
</dbReference>
<dbReference type="Pfam" id="PF03364">
    <property type="entry name" value="Polyketide_cyc"/>
    <property type="match status" value="1"/>
</dbReference>
<dbReference type="PANTHER" id="PTHR33824">
    <property type="entry name" value="POLYKETIDE CYCLASE/DEHYDRASE AND LIPID TRANSPORT SUPERFAMILY PROTEIN"/>
    <property type="match status" value="1"/>
</dbReference>